<evidence type="ECO:0000259" key="2">
    <source>
        <dbReference type="PROSITE" id="PS50158"/>
    </source>
</evidence>
<dbReference type="InterPro" id="IPR001878">
    <property type="entry name" value="Znf_CCHC"/>
</dbReference>
<dbReference type="GO" id="GO:0008270">
    <property type="term" value="F:zinc ion binding"/>
    <property type="evidence" value="ECO:0007669"/>
    <property type="project" value="UniProtKB-KW"/>
</dbReference>
<comment type="caution">
    <text evidence="3">The sequence shown here is derived from an EMBL/GenBank/DDBJ whole genome shotgun (WGS) entry which is preliminary data.</text>
</comment>
<reference evidence="3 4" key="1">
    <citation type="submission" date="2017-11" db="EMBL/GenBank/DDBJ databases">
        <title>De-novo sequencing of pomegranate (Punica granatum L.) genome.</title>
        <authorList>
            <person name="Akparov Z."/>
            <person name="Amiraslanov A."/>
            <person name="Hajiyeva S."/>
            <person name="Abbasov M."/>
            <person name="Kaur K."/>
            <person name="Hamwieh A."/>
            <person name="Solovyev V."/>
            <person name="Salamov A."/>
            <person name="Braich B."/>
            <person name="Kosarev P."/>
            <person name="Mahmoud A."/>
            <person name="Hajiyev E."/>
            <person name="Babayeva S."/>
            <person name="Izzatullayeva V."/>
            <person name="Mammadov A."/>
            <person name="Mammadov A."/>
            <person name="Sharifova S."/>
            <person name="Ojaghi J."/>
            <person name="Eynullazada K."/>
            <person name="Bayramov B."/>
            <person name="Abdulazimova A."/>
            <person name="Shahmuradov I."/>
        </authorList>
    </citation>
    <scope>NUCLEOTIDE SEQUENCE [LARGE SCALE GENOMIC DNA]</scope>
    <source>
        <strain evidence="4">cv. AG2017</strain>
        <tissue evidence="3">Leaf</tissue>
    </source>
</reference>
<evidence type="ECO:0000313" key="3">
    <source>
        <dbReference type="EMBL" id="PKI36007.1"/>
    </source>
</evidence>
<dbReference type="Pfam" id="PF00098">
    <property type="entry name" value="zf-CCHC"/>
    <property type="match status" value="1"/>
</dbReference>
<gene>
    <name evidence="3" type="ORF">CRG98_043582</name>
</gene>
<dbReference type="PANTHER" id="PTHR47592">
    <property type="entry name" value="PBF68 PROTEIN"/>
    <property type="match status" value="1"/>
</dbReference>
<accession>A0A2I0HWC6</accession>
<sequence>MEQGQSSKNKKGKKKLGTNGGIFKPKFQVKCFNCDKKGHRSADCMLQKRKKDHEANVANEIARDVADINLSIVVSEVNLIGSNPKEWWLDTGATDMCAQTETCSLCSNRSLGRGSIWETLPILLLKVKARWS</sequence>
<dbReference type="Proteomes" id="UP000233551">
    <property type="component" value="Unassembled WGS sequence"/>
</dbReference>
<proteinExistence type="predicted"/>
<dbReference type="SUPFAM" id="SSF57756">
    <property type="entry name" value="Retrovirus zinc finger-like domains"/>
    <property type="match status" value="1"/>
</dbReference>
<dbReference type="InterPro" id="IPR036875">
    <property type="entry name" value="Znf_CCHC_sf"/>
</dbReference>
<dbReference type="PROSITE" id="PS50158">
    <property type="entry name" value="ZF_CCHC"/>
    <property type="match status" value="1"/>
</dbReference>
<name>A0A2I0HWC6_PUNGR</name>
<protein>
    <recommendedName>
        <fullName evidence="2">CCHC-type domain-containing protein</fullName>
    </recommendedName>
</protein>
<feature type="domain" description="CCHC-type" evidence="2">
    <location>
        <begin position="30"/>
        <end position="44"/>
    </location>
</feature>
<evidence type="ECO:0000256" key="1">
    <source>
        <dbReference type="PROSITE-ProRule" id="PRU00047"/>
    </source>
</evidence>
<dbReference type="Gene3D" id="4.10.60.10">
    <property type="entry name" value="Zinc finger, CCHC-type"/>
    <property type="match status" value="1"/>
</dbReference>
<dbReference type="AlphaFoldDB" id="A0A2I0HWC6"/>
<dbReference type="GO" id="GO:0003676">
    <property type="term" value="F:nucleic acid binding"/>
    <property type="evidence" value="ECO:0007669"/>
    <property type="project" value="InterPro"/>
</dbReference>
<dbReference type="SMART" id="SM00343">
    <property type="entry name" value="ZnF_C2HC"/>
    <property type="match status" value="1"/>
</dbReference>
<dbReference type="EMBL" id="PGOL01005047">
    <property type="protein sequence ID" value="PKI36007.1"/>
    <property type="molecule type" value="Genomic_DNA"/>
</dbReference>
<dbReference type="PANTHER" id="PTHR47592:SF27">
    <property type="entry name" value="OS08G0421700 PROTEIN"/>
    <property type="match status" value="1"/>
</dbReference>
<keyword evidence="1" id="KW-0862">Zinc</keyword>
<keyword evidence="4" id="KW-1185">Reference proteome</keyword>
<keyword evidence="1" id="KW-0479">Metal-binding</keyword>
<organism evidence="3 4">
    <name type="scientific">Punica granatum</name>
    <name type="common">Pomegranate</name>
    <dbReference type="NCBI Taxonomy" id="22663"/>
    <lineage>
        <taxon>Eukaryota</taxon>
        <taxon>Viridiplantae</taxon>
        <taxon>Streptophyta</taxon>
        <taxon>Embryophyta</taxon>
        <taxon>Tracheophyta</taxon>
        <taxon>Spermatophyta</taxon>
        <taxon>Magnoliopsida</taxon>
        <taxon>eudicotyledons</taxon>
        <taxon>Gunneridae</taxon>
        <taxon>Pentapetalae</taxon>
        <taxon>rosids</taxon>
        <taxon>malvids</taxon>
        <taxon>Myrtales</taxon>
        <taxon>Lythraceae</taxon>
        <taxon>Punica</taxon>
    </lineage>
</organism>
<keyword evidence="1" id="KW-0863">Zinc-finger</keyword>
<evidence type="ECO:0000313" key="4">
    <source>
        <dbReference type="Proteomes" id="UP000233551"/>
    </source>
</evidence>